<dbReference type="EMBL" id="FUYC01000003">
    <property type="protein sequence ID" value="SKA78872.1"/>
    <property type="molecule type" value="Genomic_DNA"/>
</dbReference>
<protein>
    <recommendedName>
        <fullName evidence="1">DUF374 domain-containing protein</fullName>
    </recommendedName>
</protein>
<accession>A0A1T4WNE2</accession>
<dbReference type="Pfam" id="PF04028">
    <property type="entry name" value="DUF374"/>
    <property type="match status" value="1"/>
</dbReference>
<dbReference type="OrthoDB" id="9810508at2"/>
<reference evidence="2 3" key="1">
    <citation type="submission" date="2017-02" db="EMBL/GenBank/DDBJ databases">
        <authorList>
            <person name="Peterson S.W."/>
        </authorList>
    </citation>
    <scope>NUCLEOTIDE SEQUENCE [LARGE SCALE GENOMIC DNA]</scope>
    <source>
        <strain evidence="2 3">DSM 16080</strain>
    </source>
</reference>
<dbReference type="RefSeq" id="WP_078716767.1">
    <property type="nucleotide sequence ID" value="NZ_FUYC01000003.1"/>
</dbReference>
<gene>
    <name evidence="2" type="ORF">SAMN02745704_01212</name>
</gene>
<sequence length="211" mass="23957">MKINPALVTTPLSLLFRVWTRLIRYRDNQEWKAISKAHKEGRPVVVALWHNELVGVAGYGYRSGDNYTVMVSQSRDGEIIARMVERLGLTVCRGSSSRGGLKALLRMSREVERHGRIGVFTVDGPRGPRHEVKDGVVFMGQRSNALVFPVRALPAKKIVFNKSWDKFEMPVPLARCRIRVGTPLVISSEKLKDDVLAKERERIRIALERLE</sequence>
<proteinExistence type="predicted"/>
<dbReference type="AlphaFoldDB" id="A0A1T4WNE2"/>
<dbReference type="Proteomes" id="UP000190027">
    <property type="component" value="Unassembled WGS sequence"/>
</dbReference>
<dbReference type="CDD" id="cd07983">
    <property type="entry name" value="LPLAT_DUF374-like"/>
    <property type="match status" value="1"/>
</dbReference>
<name>A0A1T4WNE2_9BACT</name>
<evidence type="ECO:0000313" key="3">
    <source>
        <dbReference type="Proteomes" id="UP000190027"/>
    </source>
</evidence>
<evidence type="ECO:0000259" key="1">
    <source>
        <dbReference type="Pfam" id="PF04028"/>
    </source>
</evidence>
<dbReference type="InterPro" id="IPR007172">
    <property type="entry name" value="DUF374"/>
</dbReference>
<organism evidence="2 3">
    <name type="scientific">Paucidesulfovibrio gracilis DSM 16080</name>
    <dbReference type="NCBI Taxonomy" id="1121449"/>
    <lineage>
        <taxon>Bacteria</taxon>
        <taxon>Pseudomonadati</taxon>
        <taxon>Thermodesulfobacteriota</taxon>
        <taxon>Desulfovibrionia</taxon>
        <taxon>Desulfovibrionales</taxon>
        <taxon>Desulfovibrionaceae</taxon>
        <taxon>Paucidesulfovibrio</taxon>
    </lineage>
</organism>
<dbReference type="STRING" id="1121449.SAMN02745704_01212"/>
<evidence type="ECO:0000313" key="2">
    <source>
        <dbReference type="EMBL" id="SKA78872.1"/>
    </source>
</evidence>
<keyword evidence="3" id="KW-1185">Reference proteome</keyword>
<feature type="domain" description="DUF374" evidence="1">
    <location>
        <begin position="63"/>
        <end position="129"/>
    </location>
</feature>